<dbReference type="Pfam" id="PF00067">
    <property type="entry name" value="p450"/>
    <property type="match status" value="1"/>
</dbReference>
<comment type="similarity">
    <text evidence="1">Belongs to the cytochrome P450 family.</text>
</comment>
<evidence type="ECO:0000313" key="2">
    <source>
        <dbReference type="EMBL" id="RJL21222.1"/>
    </source>
</evidence>
<dbReference type="EMBL" id="QZEY01000026">
    <property type="protein sequence ID" value="RJL21222.1"/>
    <property type="molecule type" value="Genomic_DNA"/>
</dbReference>
<dbReference type="GO" id="GO:0016705">
    <property type="term" value="F:oxidoreductase activity, acting on paired donors, with incorporation or reduction of molecular oxygen"/>
    <property type="evidence" value="ECO:0007669"/>
    <property type="project" value="InterPro"/>
</dbReference>
<name>A0A3A4A093_9ACTN</name>
<reference evidence="2 3" key="1">
    <citation type="submission" date="2018-09" db="EMBL/GenBank/DDBJ databases">
        <title>YIM 75507 draft genome.</title>
        <authorList>
            <person name="Tang S."/>
            <person name="Feng Y."/>
        </authorList>
    </citation>
    <scope>NUCLEOTIDE SEQUENCE [LARGE SCALE GENOMIC DNA]</scope>
    <source>
        <strain evidence="2 3">YIM 75507</strain>
    </source>
</reference>
<dbReference type="SUPFAM" id="SSF48264">
    <property type="entry name" value="Cytochrome P450"/>
    <property type="match status" value="1"/>
</dbReference>
<accession>A0A3A4A093</accession>
<dbReference type="Gene3D" id="1.10.630.10">
    <property type="entry name" value="Cytochrome P450"/>
    <property type="match status" value="1"/>
</dbReference>
<dbReference type="Proteomes" id="UP000265768">
    <property type="component" value="Unassembled WGS sequence"/>
</dbReference>
<evidence type="ECO:0000313" key="3">
    <source>
        <dbReference type="Proteomes" id="UP000265768"/>
    </source>
</evidence>
<comment type="caution">
    <text evidence="2">The sequence shown here is derived from an EMBL/GenBank/DDBJ whole genome shotgun (WGS) entry which is preliminary data.</text>
</comment>
<dbReference type="PANTHER" id="PTHR46696">
    <property type="entry name" value="P450, PUTATIVE (EUROFUNG)-RELATED"/>
    <property type="match status" value="1"/>
</dbReference>
<dbReference type="InterPro" id="IPR002397">
    <property type="entry name" value="Cyt_P450_B"/>
</dbReference>
<protein>
    <submittedName>
        <fullName evidence="2">Cytochrome P450</fullName>
    </submittedName>
</protein>
<dbReference type="GO" id="GO:0020037">
    <property type="term" value="F:heme binding"/>
    <property type="evidence" value="ECO:0007669"/>
    <property type="project" value="InterPro"/>
</dbReference>
<dbReference type="PRINTS" id="PR00359">
    <property type="entry name" value="BP450"/>
</dbReference>
<dbReference type="AlphaFoldDB" id="A0A3A4A093"/>
<gene>
    <name evidence="2" type="ORF">D5H75_37790</name>
</gene>
<dbReference type="InterPro" id="IPR036396">
    <property type="entry name" value="Cyt_P450_sf"/>
</dbReference>
<dbReference type="InterPro" id="IPR001128">
    <property type="entry name" value="Cyt_P450"/>
</dbReference>
<dbReference type="PANTHER" id="PTHR46696:SF1">
    <property type="entry name" value="CYTOCHROME P450 YJIB-RELATED"/>
    <property type="match status" value="1"/>
</dbReference>
<dbReference type="GO" id="GO:0004497">
    <property type="term" value="F:monooxygenase activity"/>
    <property type="evidence" value="ECO:0007669"/>
    <property type="project" value="InterPro"/>
</dbReference>
<evidence type="ECO:0000256" key="1">
    <source>
        <dbReference type="ARBA" id="ARBA00010617"/>
    </source>
</evidence>
<sequence>MPGIYCMFLAGWSAMGALMERSMNTDLPYFPFQHRNDSLAPECQRLQETQPIARVRMDTLEAWLITGYSLAKQALTDDRLSLSLVSRPETPKLPAPGIPIEALASMDALGRAGLRKAFTSLLTPAHVARAEPRARDIARSLLDRMAGSPQPLDLYGHYAQAFPLALSGHLLGMPLEELQPLAEATETALSLEPRRPIEYQRNWESTRDYFVALLERPDLPDGVARRFRDENAARPAEDRLDAASLADKLVMVFGSSHLGSASMLSLSFVTLLHRRDVWEELRRDPSRTEGVVEECLRFGLFLPAGLPRVAREDLDLGGVTISAGELVLIAADVANRDPAAYPDPGRFDPGRETKGHLAFGLGPAFCPGSALARMTMKVAIEELVRRFPAMRLAVPPDRVTWRDDLIEVRPVEIPVRW</sequence>
<organism evidence="2 3">
    <name type="scientific">Bailinhaonella thermotolerans</name>
    <dbReference type="NCBI Taxonomy" id="1070861"/>
    <lineage>
        <taxon>Bacteria</taxon>
        <taxon>Bacillati</taxon>
        <taxon>Actinomycetota</taxon>
        <taxon>Actinomycetes</taxon>
        <taxon>Streptosporangiales</taxon>
        <taxon>Streptosporangiaceae</taxon>
        <taxon>Bailinhaonella</taxon>
    </lineage>
</organism>
<dbReference type="GO" id="GO:0005506">
    <property type="term" value="F:iron ion binding"/>
    <property type="evidence" value="ECO:0007669"/>
    <property type="project" value="InterPro"/>
</dbReference>
<keyword evidence="3" id="KW-1185">Reference proteome</keyword>
<proteinExistence type="inferred from homology"/>
<dbReference type="OrthoDB" id="4133219at2"/>